<dbReference type="Pfam" id="PF04357">
    <property type="entry name" value="TamB"/>
    <property type="match status" value="1"/>
</dbReference>
<dbReference type="InterPro" id="IPR007452">
    <property type="entry name" value="TamB_C"/>
</dbReference>
<keyword evidence="3 5" id="KW-1133">Transmembrane helix</keyword>
<evidence type="ECO:0000256" key="2">
    <source>
        <dbReference type="ARBA" id="ARBA00022692"/>
    </source>
</evidence>
<dbReference type="Proteomes" id="UP001382455">
    <property type="component" value="Unassembled WGS sequence"/>
</dbReference>
<protein>
    <submittedName>
        <fullName evidence="7">Translocation/assembly module TamB domain-containing protein</fullName>
    </submittedName>
</protein>
<evidence type="ECO:0000256" key="3">
    <source>
        <dbReference type="ARBA" id="ARBA00022989"/>
    </source>
</evidence>
<feature type="transmembrane region" description="Helical" evidence="5">
    <location>
        <begin position="21"/>
        <end position="41"/>
    </location>
</feature>
<proteinExistence type="predicted"/>
<evidence type="ECO:0000256" key="4">
    <source>
        <dbReference type="ARBA" id="ARBA00023136"/>
    </source>
</evidence>
<dbReference type="EMBL" id="JBAWKS010000001">
    <property type="protein sequence ID" value="MEI4549718.1"/>
    <property type="molecule type" value="Genomic_DNA"/>
</dbReference>
<evidence type="ECO:0000313" key="7">
    <source>
        <dbReference type="EMBL" id="MEI4549718.1"/>
    </source>
</evidence>
<evidence type="ECO:0000256" key="5">
    <source>
        <dbReference type="SAM" id="Phobius"/>
    </source>
</evidence>
<sequence length="1233" mass="133704">MRETVTKTPLTKTVLRVFRNLFWSLLVLLIGLVALVFSGVGNQLIVYGANKLIPNLSISMKDDPLLRGGQFNVNYKNEQLALTLVNAQLDVRFYSCAAICVKQFNAQSVAVELAANKNTQEPDTQSPLGKIELPVSLAVKTFSIKSFRFTEGDVELDVSEFFTQLNAQKSELTVERLAVNKIKLALPAQNKETSDTKATSPITMPKISPLHFETPLDWQINALRVSQFELVQADVSQVIRNVSLQAKQQASDLNIVHFSLDYQDISAALKGALSLANHNPISLNATVKHPKHAIKANLEGDLSALTISSELTGLYSASLNGSASLLNEQLPFELNVLSKHLELVQDDKTIAVDDASVSAKGDLTAFDYSLNTKLSVTDMPKLAIDGEGKGNFSELNIERLGIESEKSTLTLAGKVNWQQGVEASISVLSENISTEEFLPSLASNLALKGDLAVRANGNEWQLDIPEFAVAGQINNAPIDAIVAMKVDDSLKASISKLQITSDKNKLTLHGEITKEWNISGNLNLVNPDTLDPRLSGHGNAEFKISGELEKPKARWQANLKQLAFEEYRIDALSSEGHVDVAKNYLSKIAFDAKGISLDDQPIHAVSVLIEGDLKQHLAKLSLESETVNAKSQINGGLINNQYAGSVNKLALKNQKINLTNQQAIDFSYHVNSGQVNVSEHCWQGTNTAFCLKPLTASAEQGELSLALTHFDLSVLTLALPKTITPTGQLVGHLDARWQNGKLLSLNSEIKSSDVNFAINESFIKTQVPIEQFYLNAKADQKNVTLDANLASSVLGNIISDIDITDVTGKRALTGKIQLQAFDFSNLTGFSQQIDKLDGELNADVTLSGSAFSPQVNGKLALQGLAFLAPWTPLSIEQGNMAINFNDHSANLNGELFDSNKGSLALAGQANWQGEPSASANIKGNGFKVALEPNLWFAISPNINMTYEQQFANISGQVRVVDGRIKVKELPEGAVSVSDDEVIVDAAKQTKKPLPIRYGINLSVVIDDNVRIDSFGLRSKLKGDVLFKQVGDTPLIATGEVALLEGYYRGLGQELQIEKGQIAFNGAVDKPLLNVRAIRNPDLTEDGVIAGIKLTGGVEQPRLDVFSDPKMDQAMALSYLLSGRPLSDSNSSSDGMLTQLLLSRGLARGEGSITKIGEAIGIEDVSLSSRGSGEETKVEISGYVAPGIQVRYSIGIFDSMSEVAVRYQLLPKLYIEAISGLNDSLDILYKFDWD</sequence>
<keyword evidence="4 5" id="KW-0472">Membrane</keyword>
<comment type="subcellular location">
    <subcellularLocation>
        <location evidence="1">Membrane</location>
        <topology evidence="1">Single-pass membrane protein</topology>
    </subcellularLocation>
</comment>
<dbReference type="PANTHER" id="PTHR36985:SF1">
    <property type="entry name" value="TRANSLOCATION AND ASSEMBLY MODULE SUBUNIT TAMB"/>
    <property type="match status" value="1"/>
</dbReference>
<feature type="domain" description="Translocation and assembly module TamB C-terminal" evidence="6">
    <location>
        <begin position="897"/>
        <end position="1232"/>
    </location>
</feature>
<evidence type="ECO:0000313" key="8">
    <source>
        <dbReference type="Proteomes" id="UP001382455"/>
    </source>
</evidence>
<gene>
    <name evidence="7" type="ORF">WAE96_08410</name>
</gene>
<dbReference type="PANTHER" id="PTHR36985">
    <property type="entry name" value="TRANSLOCATION AND ASSEMBLY MODULE SUBUNIT TAMB"/>
    <property type="match status" value="1"/>
</dbReference>
<evidence type="ECO:0000259" key="6">
    <source>
        <dbReference type="Pfam" id="PF04357"/>
    </source>
</evidence>
<comment type="caution">
    <text evidence="7">The sequence shown here is derived from an EMBL/GenBank/DDBJ whole genome shotgun (WGS) entry which is preliminary data.</text>
</comment>
<name>A0ABU8EU38_9GAMM</name>
<reference evidence="7 8" key="1">
    <citation type="submission" date="2023-12" db="EMBL/GenBank/DDBJ databases">
        <title>Friends and Foes: Symbiotic and Algicidal bacterial influence on Karenia brevis blooms.</title>
        <authorList>
            <person name="Fei C."/>
            <person name="Mohamed A.R."/>
            <person name="Booker A."/>
            <person name="Arshad M."/>
            <person name="Klass S."/>
            <person name="Ahn S."/>
            <person name="Gilbert P.M."/>
            <person name="Heil C.A."/>
            <person name="Martinez J.M."/>
            <person name="Amin S.A."/>
        </authorList>
    </citation>
    <scope>NUCLEOTIDE SEQUENCE [LARGE SCALE GENOMIC DNA]</scope>
    <source>
        <strain evidence="7 8">CE15</strain>
    </source>
</reference>
<keyword evidence="2 5" id="KW-0812">Transmembrane</keyword>
<accession>A0ABU8EU38</accession>
<keyword evidence="8" id="KW-1185">Reference proteome</keyword>
<dbReference type="RefSeq" id="WP_336435172.1">
    <property type="nucleotide sequence ID" value="NZ_JBAWKS010000001.1"/>
</dbReference>
<organism evidence="7 8">
    <name type="scientific">Pseudoalteromonas spongiae</name>
    <dbReference type="NCBI Taxonomy" id="298657"/>
    <lineage>
        <taxon>Bacteria</taxon>
        <taxon>Pseudomonadati</taxon>
        <taxon>Pseudomonadota</taxon>
        <taxon>Gammaproteobacteria</taxon>
        <taxon>Alteromonadales</taxon>
        <taxon>Pseudoalteromonadaceae</taxon>
        <taxon>Pseudoalteromonas</taxon>
    </lineage>
</organism>
<evidence type="ECO:0000256" key="1">
    <source>
        <dbReference type="ARBA" id="ARBA00004167"/>
    </source>
</evidence>